<evidence type="ECO:0000313" key="5">
    <source>
        <dbReference type="EMBL" id="EAY28914.1"/>
    </source>
</evidence>
<comment type="catalytic activity">
    <reaction evidence="4">
        <text>L-phenylalanyl-tRNA(Phe) + an N-terminal L-alpha-aminoacyl-[protein] = an N-terminal L-phenylalanyl-L-alpha-aminoacyl-[protein] + tRNA(Phe)</text>
        <dbReference type="Rhea" id="RHEA:43632"/>
        <dbReference type="Rhea" id="RHEA-COMP:9668"/>
        <dbReference type="Rhea" id="RHEA-COMP:9699"/>
        <dbReference type="Rhea" id="RHEA-COMP:10636"/>
        <dbReference type="Rhea" id="RHEA-COMP:10637"/>
        <dbReference type="ChEBI" id="CHEBI:78442"/>
        <dbReference type="ChEBI" id="CHEBI:78531"/>
        <dbReference type="ChEBI" id="CHEBI:78597"/>
        <dbReference type="ChEBI" id="CHEBI:83561"/>
        <dbReference type="EC" id="2.3.2.6"/>
    </reaction>
</comment>
<dbReference type="PANTHER" id="PTHR30098:SF2">
    <property type="entry name" value="LEUCYL_PHENYLALANYL-TRNA--PROTEIN TRANSFERASE"/>
    <property type="match status" value="1"/>
</dbReference>
<evidence type="ECO:0000313" key="6">
    <source>
        <dbReference type="Proteomes" id="UP000004095"/>
    </source>
</evidence>
<dbReference type="SUPFAM" id="SSF55729">
    <property type="entry name" value="Acyl-CoA N-acyltransferases (Nat)"/>
    <property type="match status" value="1"/>
</dbReference>
<keyword evidence="6" id="KW-1185">Reference proteome</keyword>
<name>A1ZKU8_MICM2</name>
<accession>A1ZKU8</accession>
<dbReference type="eggNOG" id="COG2360">
    <property type="taxonomic scope" value="Bacteria"/>
</dbReference>
<dbReference type="PANTHER" id="PTHR30098">
    <property type="entry name" value="LEUCYL/PHENYLALANYL-TRNA--PROTEIN TRANSFERASE"/>
    <property type="match status" value="1"/>
</dbReference>
<dbReference type="Pfam" id="PF03588">
    <property type="entry name" value="Leu_Phe_trans"/>
    <property type="match status" value="1"/>
</dbReference>
<protein>
    <recommendedName>
        <fullName evidence="4">Leucyl/phenylalanyl-tRNA--protein transferase</fullName>
        <ecNumber evidence="4">2.3.2.6</ecNumber>
    </recommendedName>
    <alternativeName>
        <fullName evidence="4">L/F-transferase</fullName>
    </alternativeName>
    <alternativeName>
        <fullName evidence="4">Leucyltransferase</fullName>
    </alternativeName>
    <alternativeName>
        <fullName evidence="4">Phenyalanyltransferase</fullName>
    </alternativeName>
</protein>
<evidence type="ECO:0000256" key="1">
    <source>
        <dbReference type="ARBA" id="ARBA00022490"/>
    </source>
</evidence>
<comment type="similarity">
    <text evidence="4">Belongs to the L/F-transferase family.</text>
</comment>
<dbReference type="InterPro" id="IPR042221">
    <property type="entry name" value="Leu/Phe-tRNA_Trfase_N"/>
</dbReference>
<comment type="catalytic activity">
    <reaction evidence="4">
        <text>N-terminal L-arginyl-[protein] + L-leucyl-tRNA(Leu) = N-terminal L-leucyl-L-arginyl-[protein] + tRNA(Leu) + H(+)</text>
        <dbReference type="Rhea" id="RHEA:50416"/>
        <dbReference type="Rhea" id="RHEA-COMP:9613"/>
        <dbReference type="Rhea" id="RHEA-COMP:9622"/>
        <dbReference type="Rhea" id="RHEA-COMP:12672"/>
        <dbReference type="Rhea" id="RHEA-COMP:12673"/>
        <dbReference type="ChEBI" id="CHEBI:15378"/>
        <dbReference type="ChEBI" id="CHEBI:64719"/>
        <dbReference type="ChEBI" id="CHEBI:78442"/>
        <dbReference type="ChEBI" id="CHEBI:78494"/>
        <dbReference type="ChEBI" id="CHEBI:133044"/>
        <dbReference type="EC" id="2.3.2.6"/>
    </reaction>
</comment>
<proteinExistence type="inferred from homology"/>
<comment type="caution">
    <text evidence="5">The sequence shown here is derived from an EMBL/GenBank/DDBJ whole genome shotgun (WGS) entry which is preliminary data.</text>
</comment>
<dbReference type="InterPro" id="IPR016181">
    <property type="entry name" value="Acyl_CoA_acyltransferase"/>
</dbReference>
<keyword evidence="3 4" id="KW-0012">Acyltransferase</keyword>
<dbReference type="FunFam" id="3.40.630.70:FF:000001">
    <property type="entry name" value="Leucyl/phenylalanyl-tRNA--protein transferase"/>
    <property type="match status" value="1"/>
</dbReference>
<keyword evidence="2 4" id="KW-0808">Transferase</keyword>
<reference evidence="5 6" key="1">
    <citation type="submission" date="2007-01" db="EMBL/GenBank/DDBJ databases">
        <authorList>
            <person name="Haygood M."/>
            <person name="Podell S."/>
            <person name="Anderson C."/>
            <person name="Hopkinson B."/>
            <person name="Roe K."/>
            <person name="Barbeau K."/>
            <person name="Gaasterland T."/>
            <person name="Ferriera S."/>
            <person name="Johnson J."/>
            <person name="Kravitz S."/>
            <person name="Beeson K."/>
            <person name="Sutton G."/>
            <person name="Rogers Y.-H."/>
            <person name="Friedman R."/>
            <person name="Frazier M."/>
            <person name="Venter J.C."/>
        </authorList>
    </citation>
    <scope>NUCLEOTIDE SEQUENCE [LARGE SCALE GENOMIC DNA]</scope>
    <source>
        <strain evidence="5 6">ATCC 23134</strain>
    </source>
</reference>
<dbReference type="GO" id="GO:0030163">
    <property type="term" value="P:protein catabolic process"/>
    <property type="evidence" value="ECO:0007669"/>
    <property type="project" value="UniProtKB-UniRule"/>
</dbReference>
<evidence type="ECO:0000256" key="3">
    <source>
        <dbReference type="ARBA" id="ARBA00023315"/>
    </source>
</evidence>
<comment type="function">
    <text evidence="4">Functions in the N-end rule pathway of protein degradation where it conjugates Leu, Phe and, less efficiently, Met from aminoacyl-tRNAs to the N-termini of proteins containing an N-terminal arginine or lysine.</text>
</comment>
<organism evidence="5 6">
    <name type="scientific">Microscilla marina ATCC 23134</name>
    <dbReference type="NCBI Taxonomy" id="313606"/>
    <lineage>
        <taxon>Bacteria</taxon>
        <taxon>Pseudomonadati</taxon>
        <taxon>Bacteroidota</taxon>
        <taxon>Cytophagia</taxon>
        <taxon>Cytophagales</taxon>
        <taxon>Microscillaceae</taxon>
        <taxon>Microscilla</taxon>
    </lineage>
</organism>
<dbReference type="HAMAP" id="MF_00688">
    <property type="entry name" value="Leu_Phe_trans"/>
    <property type="match status" value="1"/>
</dbReference>
<dbReference type="Gene3D" id="3.30.70.3550">
    <property type="entry name" value="Leucyl/phenylalanyl-tRNA-protein transferase, N-terminal domain"/>
    <property type="match status" value="1"/>
</dbReference>
<dbReference type="Gene3D" id="3.40.630.70">
    <property type="entry name" value="Leucyl/phenylalanyl-tRNA-protein transferase, C-terminal domain"/>
    <property type="match status" value="1"/>
</dbReference>
<evidence type="ECO:0000256" key="2">
    <source>
        <dbReference type="ARBA" id="ARBA00022679"/>
    </source>
</evidence>
<dbReference type="NCBIfam" id="TIGR00667">
    <property type="entry name" value="aat"/>
    <property type="match status" value="1"/>
</dbReference>
<comment type="subcellular location">
    <subcellularLocation>
        <location evidence="4">Cytoplasm</location>
    </subcellularLocation>
</comment>
<keyword evidence="1 4" id="KW-0963">Cytoplasm</keyword>
<dbReference type="GO" id="GO:0005737">
    <property type="term" value="C:cytoplasm"/>
    <property type="evidence" value="ECO:0007669"/>
    <property type="project" value="UniProtKB-SubCell"/>
</dbReference>
<sequence>MKVVKLYFSFFYIKPMRYTLLDESLYFPPVHYADEHGILAFGGDLSVERLLLAYQSGIFPWYSEEDPTIMWWAPDPRFVLYPTQLRVSKSMRQVLRKGLFEVTFDQRFKEVMIACQQIKRTGQQGTWITEDMLEGYCQLHAQGFAHSVEVWQQGQLVGGLYGVSLGHCFFGESMFSKASNASKAGFITMVQKLQLLGIKLIDCQVYTQHLESLGAEEIPRDEYMAQLKQHLQNPTHQGNWQTLLASLKDNS</sequence>
<dbReference type="InterPro" id="IPR004616">
    <property type="entry name" value="Leu/Phe-tRNA_Trfase"/>
</dbReference>
<dbReference type="InterPro" id="IPR042203">
    <property type="entry name" value="Leu/Phe-tRNA_Trfase_C"/>
</dbReference>
<evidence type="ECO:0000256" key="4">
    <source>
        <dbReference type="HAMAP-Rule" id="MF_00688"/>
    </source>
</evidence>
<dbReference type="EMBL" id="AAWS01000013">
    <property type="protein sequence ID" value="EAY28914.1"/>
    <property type="molecule type" value="Genomic_DNA"/>
</dbReference>
<dbReference type="GO" id="GO:0008914">
    <property type="term" value="F:leucyl-tRNA--protein transferase activity"/>
    <property type="evidence" value="ECO:0007669"/>
    <property type="project" value="UniProtKB-UniRule"/>
</dbReference>
<dbReference type="AlphaFoldDB" id="A1ZKU8"/>
<dbReference type="Proteomes" id="UP000004095">
    <property type="component" value="Unassembled WGS sequence"/>
</dbReference>
<comment type="catalytic activity">
    <reaction evidence="4">
        <text>N-terminal L-lysyl-[protein] + L-leucyl-tRNA(Leu) = N-terminal L-leucyl-L-lysyl-[protein] + tRNA(Leu) + H(+)</text>
        <dbReference type="Rhea" id="RHEA:12340"/>
        <dbReference type="Rhea" id="RHEA-COMP:9613"/>
        <dbReference type="Rhea" id="RHEA-COMP:9622"/>
        <dbReference type="Rhea" id="RHEA-COMP:12670"/>
        <dbReference type="Rhea" id="RHEA-COMP:12671"/>
        <dbReference type="ChEBI" id="CHEBI:15378"/>
        <dbReference type="ChEBI" id="CHEBI:65249"/>
        <dbReference type="ChEBI" id="CHEBI:78442"/>
        <dbReference type="ChEBI" id="CHEBI:78494"/>
        <dbReference type="ChEBI" id="CHEBI:133043"/>
        <dbReference type="EC" id="2.3.2.6"/>
    </reaction>
</comment>
<dbReference type="EC" id="2.3.2.6" evidence="4"/>
<gene>
    <name evidence="4" type="primary">aat</name>
    <name evidence="5" type="ORF">M23134_00068</name>
</gene>